<keyword evidence="5 6" id="KW-0472">Membrane</keyword>
<evidence type="ECO:0000256" key="1">
    <source>
        <dbReference type="ARBA" id="ARBA00004167"/>
    </source>
</evidence>
<evidence type="ECO:0000313" key="7">
    <source>
        <dbReference type="EMBL" id="HAV92856.1"/>
    </source>
</evidence>
<dbReference type="Pfam" id="PF04011">
    <property type="entry name" value="LemA"/>
    <property type="match status" value="1"/>
</dbReference>
<comment type="subcellular location">
    <subcellularLocation>
        <location evidence="1">Membrane</location>
        <topology evidence="1">Single-pass membrane protein</topology>
    </subcellularLocation>
</comment>
<dbReference type="InterPro" id="IPR007156">
    <property type="entry name" value="MamQ_LemA"/>
</dbReference>
<protein>
    <submittedName>
        <fullName evidence="7">LemA family protein</fullName>
    </submittedName>
</protein>
<evidence type="ECO:0000256" key="4">
    <source>
        <dbReference type="ARBA" id="ARBA00022989"/>
    </source>
</evidence>
<sequence length="173" mass="20426">MIVFFIGLIFITVIFGFFFIFYNTLIFLKNRVFQALSNINVLLKQRNDEIPNLVEIVKHYAKFEKELLENVTKIRSGYSENLDVEGKATYSSSVSNQLKSIFALAEKYPDLKADKQFLRLQERITSLENQIADRRESYNWCVTNFNTRCEQFPFVIIAGMFNMNRYPLFQNKK</sequence>
<keyword evidence="4 6" id="KW-1133">Transmembrane helix</keyword>
<proteinExistence type="inferred from homology"/>
<dbReference type="PANTHER" id="PTHR34478">
    <property type="entry name" value="PROTEIN LEMA"/>
    <property type="match status" value="1"/>
</dbReference>
<dbReference type="AlphaFoldDB" id="A0A350HBE0"/>
<dbReference type="SUPFAM" id="SSF140478">
    <property type="entry name" value="LemA-like"/>
    <property type="match status" value="1"/>
</dbReference>
<dbReference type="EMBL" id="DMZY01000197">
    <property type="protein sequence ID" value="HAV92856.1"/>
    <property type="molecule type" value="Genomic_DNA"/>
</dbReference>
<evidence type="ECO:0000256" key="2">
    <source>
        <dbReference type="ARBA" id="ARBA00008854"/>
    </source>
</evidence>
<reference evidence="7 8" key="1">
    <citation type="journal article" date="2018" name="Nat. Biotechnol.">
        <title>A standardized bacterial taxonomy based on genome phylogeny substantially revises the tree of life.</title>
        <authorList>
            <person name="Parks D.H."/>
            <person name="Chuvochina M."/>
            <person name="Waite D.W."/>
            <person name="Rinke C."/>
            <person name="Skarshewski A."/>
            <person name="Chaumeil P.A."/>
            <person name="Hugenholtz P."/>
        </authorList>
    </citation>
    <scope>NUCLEOTIDE SEQUENCE [LARGE SCALE GENOMIC DNA]</scope>
    <source>
        <strain evidence="7">UBA9956</strain>
    </source>
</reference>
<accession>A0A350HBE0</accession>
<dbReference type="GO" id="GO:0016020">
    <property type="term" value="C:membrane"/>
    <property type="evidence" value="ECO:0007669"/>
    <property type="project" value="UniProtKB-SubCell"/>
</dbReference>
<dbReference type="PANTHER" id="PTHR34478:SF1">
    <property type="entry name" value="PROTEIN LEMA"/>
    <property type="match status" value="1"/>
</dbReference>
<comment type="similarity">
    <text evidence="2">Belongs to the LemA family.</text>
</comment>
<evidence type="ECO:0000313" key="8">
    <source>
        <dbReference type="Proteomes" id="UP000264062"/>
    </source>
</evidence>
<evidence type="ECO:0000256" key="3">
    <source>
        <dbReference type="ARBA" id="ARBA00022692"/>
    </source>
</evidence>
<dbReference type="InterPro" id="IPR023353">
    <property type="entry name" value="LemA-like_dom_sf"/>
</dbReference>
<feature type="transmembrane region" description="Helical" evidence="6">
    <location>
        <begin position="6"/>
        <end position="28"/>
    </location>
</feature>
<keyword evidence="3 6" id="KW-0812">Transmembrane</keyword>
<comment type="caution">
    <text evidence="7">The sequence shown here is derived from an EMBL/GenBank/DDBJ whole genome shotgun (WGS) entry which is preliminary data.</text>
</comment>
<evidence type="ECO:0000256" key="6">
    <source>
        <dbReference type="SAM" id="Phobius"/>
    </source>
</evidence>
<gene>
    <name evidence="7" type="ORF">DCW38_06720</name>
</gene>
<dbReference type="Proteomes" id="UP000264062">
    <property type="component" value="Unassembled WGS sequence"/>
</dbReference>
<name>A0A350HBE0_UNCW3</name>
<evidence type="ECO:0000256" key="5">
    <source>
        <dbReference type="ARBA" id="ARBA00023136"/>
    </source>
</evidence>
<organism evidence="7 8">
    <name type="scientific">candidate division WOR-3 bacterium</name>
    <dbReference type="NCBI Taxonomy" id="2052148"/>
    <lineage>
        <taxon>Bacteria</taxon>
        <taxon>Bacteria division WOR-3</taxon>
    </lineage>
</organism>
<dbReference type="Gene3D" id="1.20.1440.20">
    <property type="entry name" value="LemA-like domain"/>
    <property type="match status" value="1"/>
</dbReference>